<name>A0ABD0K2Y1_9CAEN</name>
<keyword evidence="6" id="KW-0482">Metalloprotease</keyword>
<evidence type="ECO:0000256" key="4">
    <source>
        <dbReference type="ARBA" id="ARBA00022801"/>
    </source>
</evidence>
<dbReference type="InterPro" id="IPR012962">
    <property type="entry name" value="Pept_M54_archaemetzincn"/>
</dbReference>
<dbReference type="AlphaFoldDB" id="A0ABD0K2Y1"/>
<dbReference type="GO" id="GO:0006508">
    <property type="term" value="P:proteolysis"/>
    <property type="evidence" value="ECO:0007669"/>
    <property type="project" value="UniProtKB-KW"/>
</dbReference>
<comment type="caution">
    <text evidence="7">The sequence shown here is derived from an EMBL/GenBank/DDBJ whole genome shotgun (WGS) entry which is preliminary data.</text>
</comment>
<dbReference type="PANTHER" id="PTHR15910">
    <property type="entry name" value="ARCHAEMETZINCIN"/>
    <property type="match status" value="1"/>
</dbReference>
<comment type="cofactor">
    <cofactor evidence="1">
        <name>Zn(2+)</name>
        <dbReference type="ChEBI" id="CHEBI:29105"/>
    </cofactor>
</comment>
<dbReference type="GO" id="GO:0046872">
    <property type="term" value="F:metal ion binding"/>
    <property type="evidence" value="ECO:0007669"/>
    <property type="project" value="UniProtKB-KW"/>
</dbReference>
<dbReference type="Pfam" id="PF07998">
    <property type="entry name" value="Peptidase_M54"/>
    <property type="match status" value="1"/>
</dbReference>
<dbReference type="Gene3D" id="3.40.390.10">
    <property type="entry name" value="Collagenase (Catalytic Domain)"/>
    <property type="match status" value="1"/>
</dbReference>
<evidence type="ECO:0000313" key="7">
    <source>
        <dbReference type="EMBL" id="KAK7481609.1"/>
    </source>
</evidence>
<dbReference type="CDD" id="cd11375">
    <property type="entry name" value="Peptidase_M54"/>
    <property type="match status" value="1"/>
</dbReference>
<dbReference type="PANTHER" id="PTHR15910:SF1">
    <property type="entry name" value="ARCHAEMETZINCIN-2"/>
    <property type="match status" value="1"/>
</dbReference>
<dbReference type="EMBL" id="JACVVK020000259">
    <property type="protein sequence ID" value="KAK7481609.1"/>
    <property type="molecule type" value="Genomic_DNA"/>
</dbReference>
<evidence type="ECO:0000256" key="6">
    <source>
        <dbReference type="ARBA" id="ARBA00023049"/>
    </source>
</evidence>
<evidence type="ECO:0000256" key="1">
    <source>
        <dbReference type="ARBA" id="ARBA00001947"/>
    </source>
</evidence>
<protein>
    <recommendedName>
        <fullName evidence="9">Archaemetzincin-2</fullName>
    </recommendedName>
</protein>
<reference evidence="7 8" key="1">
    <citation type="journal article" date="2023" name="Sci. Data">
        <title>Genome assembly of the Korean intertidal mud-creeper Batillaria attramentaria.</title>
        <authorList>
            <person name="Patra A.K."/>
            <person name="Ho P.T."/>
            <person name="Jun S."/>
            <person name="Lee S.J."/>
            <person name="Kim Y."/>
            <person name="Won Y.J."/>
        </authorList>
    </citation>
    <scope>NUCLEOTIDE SEQUENCE [LARGE SCALE GENOMIC DNA]</scope>
    <source>
        <strain evidence="7">Wonlab-2016</strain>
    </source>
</reference>
<keyword evidence="4" id="KW-0378">Hydrolase</keyword>
<keyword evidence="2" id="KW-0645">Protease</keyword>
<evidence type="ECO:0008006" key="9">
    <source>
        <dbReference type="Google" id="ProtNLM"/>
    </source>
</evidence>
<evidence type="ECO:0000256" key="3">
    <source>
        <dbReference type="ARBA" id="ARBA00022723"/>
    </source>
</evidence>
<evidence type="ECO:0000256" key="2">
    <source>
        <dbReference type="ARBA" id="ARBA00022670"/>
    </source>
</evidence>
<dbReference type="GO" id="GO:0008237">
    <property type="term" value="F:metallopeptidase activity"/>
    <property type="evidence" value="ECO:0007669"/>
    <property type="project" value="UniProtKB-KW"/>
</dbReference>
<proteinExistence type="predicted"/>
<sequence length="395" mass="44977">MSKRAKTKDSCNTSSVTCATPSKRVRYVPFARGFKPRNENARNNAIGFGKASDIPKEFSSCSGTSSSSSVEFFKPIPQPTSQDDWLAQYDEDGQTYKQFLEENPWFSHRKVKYINQKFCSDGKTIQDKYPDGKVCIIQLGEFDQPINFSDLVDYASRFLCLPVEALPPLELEVKDGKVTLVDDPIKRGAMASRTGRSTGRIKKSELHSRYNAKTGHLQLRVDSVLSKLRMQIPANALCLIALTTLDLYGDASDLFVAGMAAGNQRVAVFSLRRYDPSLTFCKEYWYKLHPSSTPVSAQEKSRLLLQRSCKLVVHEISHLLGVDHCVFFDCCMNGSGHLMEDFRQPMHLCPVDLRKLHTLVGFDIRARYKSLLEFYRQHGLEEEEEWVQQRLEYLK</sequence>
<keyword evidence="3" id="KW-0479">Metal-binding</keyword>
<dbReference type="InterPro" id="IPR024079">
    <property type="entry name" value="MetalloPept_cat_dom_sf"/>
</dbReference>
<organism evidence="7 8">
    <name type="scientific">Batillaria attramentaria</name>
    <dbReference type="NCBI Taxonomy" id="370345"/>
    <lineage>
        <taxon>Eukaryota</taxon>
        <taxon>Metazoa</taxon>
        <taxon>Spiralia</taxon>
        <taxon>Lophotrochozoa</taxon>
        <taxon>Mollusca</taxon>
        <taxon>Gastropoda</taxon>
        <taxon>Caenogastropoda</taxon>
        <taxon>Sorbeoconcha</taxon>
        <taxon>Cerithioidea</taxon>
        <taxon>Batillariidae</taxon>
        <taxon>Batillaria</taxon>
    </lineage>
</organism>
<dbReference type="SUPFAM" id="SSF55486">
    <property type="entry name" value="Metalloproteases ('zincins'), catalytic domain"/>
    <property type="match status" value="1"/>
</dbReference>
<evidence type="ECO:0000313" key="8">
    <source>
        <dbReference type="Proteomes" id="UP001519460"/>
    </source>
</evidence>
<gene>
    <name evidence="7" type="ORF">BaRGS_00027125</name>
</gene>
<evidence type="ECO:0000256" key="5">
    <source>
        <dbReference type="ARBA" id="ARBA00022833"/>
    </source>
</evidence>
<keyword evidence="8" id="KW-1185">Reference proteome</keyword>
<accession>A0ABD0K2Y1</accession>
<dbReference type="Proteomes" id="UP001519460">
    <property type="component" value="Unassembled WGS sequence"/>
</dbReference>
<keyword evidence="5" id="KW-0862">Zinc</keyword>